<feature type="transmembrane region" description="Helical" evidence="1">
    <location>
        <begin position="333"/>
        <end position="355"/>
    </location>
</feature>
<reference evidence="2 3" key="1">
    <citation type="submission" date="2020-08" db="EMBL/GenBank/DDBJ databases">
        <authorList>
            <person name="Seo M.-J."/>
        </authorList>
    </citation>
    <scope>NUCLEOTIDE SEQUENCE [LARGE SCALE GENOMIC DNA]</scope>
    <source>
        <strain evidence="2 3">KIGAM211</strain>
    </source>
</reference>
<feature type="transmembrane region" description="Helical" evidence="1">
    <location>
        <begin position="176"/>
        <end position="197"/>
    </location>
</feature>
<feature type="transmembrane region" description="Helical" evidence="1">
    <location>
        <begin position="276"/>
        <end position="297"/>
    </location>
</feature>
<feature type="transmembrane region" description="Helical" evidence="1">
    <location>
        <begin position="203"/>
        <end position="220"/>
    </location>
</feature>
<evidence type="ECO:0000256" key="1">
    <source>
        <dbReference type="SAM" id="Phobius"/>
    </source>
</evidence>
<dbReference type="Proteomes" id="UP000523955">
    <property type="component" value="Unassembled WGS sequence"/>
</dbReference>
<feature type="transmembrane region" description="Helical" evidence="1">
    <location>
        <begin position="155"/>
        <end position="171"/>
    </location>
</feature>
<keyword evidence="1" id="KW-0472">Membrane</keyword>
<dbReference type="Pfam" id="PF07907">
    <property type="entry name" value="YibE_F"/>
    <property type="match status" value="1"/>
</dbReference>
<comment type="caution">
    <text evidence="2">The sequence shown here is derived from an EMBL/GenBank/DDBJ whole genome shotgun (WGS) entry which is preliminary data.</text>
</comment>
<evidence type="ECO:0000313" key="2">
    <source>
        <dbReference type="EMBL" id="MBB6628037.1"/>
    </source>
</evidence>
<feature type="transmembrane region" description="Helical" evidence="1">
    <location>
        <begin position="232"/>
        <end position="256"/>
    </location>
</feature>
<proteinExistence type="predicted"/>
<organism evidence="2 3">
    <name type="scientific">Nocardioides luti</name>
    <dbReference type="NCBI Taxonomy" id="2761101"/>
    <lineage>
        <taxon>Bacteria</taxon>
        <taxon>Bacillati</taxon>
        <taxon>Actinomycetota</taxon>
        <taxon>Actinomycetes</taxon>
        <taxon>Propionibacteriales</taxon>
        <taxon>Nocardioidaceae</taxon>
        <taxon>Nocardioides</taxon>
    </lineage>
</organism>
<sequence length="407" mass="41869">MGHGHSHRAHRHDEDDVEVARVPRVVLLAVLGLLAATTVGGLVWLWPDGGKVDDVRRSVEFAAPGVTFPDAVVRKVAPVCTTAPGPGAGSGECNALEVEVTSGPDRGARATVQVAPQVLASGLEPGDGVRLLAPPAAAPDQPVAYSYFGTERSGALWWLLGAFVLVVVAVARLRGVLAIVGLAFSGVVIWQFVLPALLAGESALLVGLVASAAIMYVVLYTTHGFSMRTSAALAGTLAGVAITAATGLLAVGGTHLTGAGDESGSVLSSFTGGLDFQGLLTCAIVIAGLGVLNDVTITQASAVWELRGAAPTLTRAQLFARGMRIGRDHIASTIYTIVFAYAGTALTVLLVIQLYDQPLLDLLVTEDIGQEVVRALASSIGLVLAVPLTTVIATLTVPGPRRDDDVF</sequence>
<name>A0A7X0RH06_9ACTN</name>
<dbReference type="AlphaFoldDB" id="A0A7X0RH06"/>
<keyword evidence="3" id="KW-1185">Reference proteome</keyword>
<feature type="transmembrane region" description="Helical" evidence="1">
    <location>
        <begin position="375"/>
        <end position="397"/>
    </location>
</feature>
<protein>
    <submittedName>
        <fullName evidence="2">YibE/F family protein</fullName>
    </submittedName>
</protein>
<accession>A0A7X0RH06</accession>
<dbReference type="RefSeq" id="WP_185253130.1">
    <property type="nucleotide sequence ID" value="NZ_JACKXE010000001.1"/>
</dbReference>
<gene>
    <name evidence="2" type="ORF">H5V45_11980</name>
</gene>
<keyword evidence="1" id="KW-1133">Transmembrane helix</keyword>
<evidence type="ECO:0000313" key="3">
    <source>
        <dbReference type="Proteomes" id="UP000523955"/>
    </source>
</evidence>
<dbReference type="EMBL" id="JACKXE010000001">
    <property type="protein sequence ID" value="MBB6628037.1"/>
    <property type="molecule type" value="Genomic_DNA"/>
</dbReference>
<keyword evidence="1" id="KW-0812">Transmembrane</keyword>
<dbReference type="PANTHER" id="PTHR41771:SF1">
    <property type="entry name" value="MEMBRANE PROTEIN"/>
    <property type="match status" value="1"/>
</dbReference>
<dbReference type="InterPro" id="IPR012507">
    <property type="entry name" value="YibE_F"/>
</dbReference>
<feature type="transmembrane region" description="Helical" evidence="1">
    <location>
        <begin position="25"/>
        <end position="46"/>
    </location>
</feature>
<dbReference type="PANTHER" id="PTHR41771">
    <property type="entry name" value="MEMBRANE PROTEIN-RELATED"/>
    <property type="match status" value="1"/>
</dbReference>